<dbReference type="STRING" id="490829.SAMN05421850_107177"/>
<dbReference type="InterPro" id="IPR022025">
    <property type="entry name" value="Amidoligase_2"/>
</dbReference>
<dbReference type="GO" id="GO:0016874">
    <property type="term" value="F:ligase activity"/>
    <property type="evidence" value="ECO:0007669"/>
    <property type="project" value="UniProtKB-KW"/>
</dbReference>
<name>A0A1G8Q9I9_9RHOB</name>
<protein>
    <submittedName>
        <fullName evidence="1">Putative amidoligase enzyme</fullName>
    </submittedName>
</protein>
<dbReference type="Proteomes" id="UP000199340">
    <property type="component" value="Unassembled WGS sequence"/>
</dbReference>
<dbReference type="OrthoDB" id="5597599at2"/>
<organism evidence="1 2">
    <name type="scientific">Lutimaribacter saemankumensis</name>
    <dbReference type="NCBI Taxonomy" id="490829"/>
    <lineage>
        <taxon>Bacteria</taxon>
        <taxon>Pseudomonadati</taxon>
        <taxon>Pseudomonadota</taxon>
        <taxon>Alphaproteobacteria</taxon>
        <taxon>Rhodobacterales</taxon>
        <taxon>Roseobacteraceae</taxon>
        <taxon>Lutimaribacter</taxon>
    </lineage>
</organism>
<evidence type="ECO:0000313" key="2">
    <source>
        <dbReference type="Proteomes" id="UP000199340"/>
    </source>
</evidence>
<reference evidence="1 2" key="1">
    <citation type="submission" date="2016-10" db="EMBL/GenBank/DDBJ databases">
        <authorList>
            <person name="de Groot N.N."/>
        </authorList>
    </citation>
    <scope>NUCLEOTIDE SEQUENCE [LARGE SCALE GENOMIC DNA]</scope>
    <source>
        <strain evidence="1 2">DSM 28010</strain>
    </source>
</reference>
<dbReference type="AlphaFoldDB" id="A0A1G8Q9I9"/>
<sequence length="316" mass="35105">MDSFTPLPNPNAEDGKPRLVGVEIEFAGLPEDRVASIVKETLGGSARQGDGPFWTIEDTAIGDLEVYLDTSLRKFDQSALRDELLKLGREVIPVEVVTDPIRMDQMPHLQDLVAALRQDGAKGSGAGVFFGFGIHFNIQIASDRVGDIHRPLLAYALIEDWLRSAMPIDETRRVLPFTDPYPTAFVRDLIDAGQNIELADLITLYLDHCPSRNFGLDMLPIFAHFDPKKVTEKVDDSTSARPAFHFRLPDCRIDEAEWGLPTEWDRWVAVEKVAADDALLTRLGQEWQDDHGTVTLSRQSWAERSGAILGDAGISA</sequence>
<keyword evidence="2" id="KW-1185">Reference proteome</keyword>
<evidence type="ECO:0000313" key="1">
    <source>
        <dbReference type="EMBL" id="SDJ01489.1"/>
    </source>
</evidence>
<dbReference type="Pfam" id="PF12224">
    <property type="entry name" value="Amidoligase_2"/>
    <property type="match status" value="1"/>
</dbReference>
<dbReference type="RefSeq" id="WP_090029335.1">
    <property type="nucleotide sequence ID" value="NZ_FNEB01000007.1"/>
</dbReference>
<gene>
    <name evidence="1" type="ORF">SAMN05421850_107177</name>
</gene>
<dbReference type="EMBL" id="FNEB01000007">
    <property type="protein sequence ID" value="SDJ01489.1"/>
    <property type="molecule type" value="Genomic_DNA"/>
</dbReference>
<keyword evidence="1" id="KW-0436">Ligase</keyword>
<proteinExistence type="predicted"/>
<accession>A0A1G8Q9I9</accession>